<organism evidence="10 11">
    <name type="scientific">Kushneria aurantia</name>
    <dbReference type="NCBI Taxonomy" id="504092"/>
    <lineage>
        <taxon>Bacteria</taxon>
        <taxon>Pseudomonadati</taxon>
        <taxon>Pseudomonadota</taxon>
        <taxon>Gammaproteobacteria</taxon>
        <taxon>Oceanospirillales</taxon>
        <taxon>Halomonadaceae</taxon>
        <taxon>Kushneria</taxon>
    </lineage>
</organism>
<comment type="subcellular location">
    <subcellularLocation>
        <location evidence="1">Cell membrane</location>
        <topology evidence="1">Single-pass membrane protein</topology>
    </subcellularLocation>
</comment>
<dbReference type="Gene3D" id="3.30.1330.60">
    <property type="entry name" value="OmpA-like domain"/>
    <property type="match status" value="1"/>
</dbReference>
<keyword evidence="6 7" id="KW-0472">Membrane</keyword>
<dbReference type="InterPro" id="IPR006665">
    <property type="entry name" value="OmpA-like"/>
</dbReference>
<keyword evidence="10" id="KW-0969">Cilium</keyword>
<protein>
    <submittedName>
        <fullName evidence="10">Flagellar motor protein MotB</fullName>
    </submittedName>
</protein>
<keyword evidence="4 8" id="KW-0812">Transmembrane</keyword>
<evidence type="ECO:0000313" key="11">
    <source>
        <dbReference type="Proteomes" id="UP001589814"/>
    </source>
</evidence>
<evidence type="ECO:0000256" key="1">
    <source>
        <dbReference type="ARBA" id="ARBA00004162"/>
    </source>
</evidence>
<dbReference type="PANTHER" id="PTHR30329">
    <property type="entry name" value="STATOR ELEMENT OF FLAGELLAR MOTOR COMPLEX"/>
    <property type="match status" value="1"/>
</dbReference>
<evidence type="ECO:0000313" key="10">
    <source>
        <dbReference type="EMBL" id="MFC0267187.1"/>
    </source>
</evidence>
<evidence type="ECO:0000256" key="3">
    <source>
        <dbReference type="ARBA" id="ARBA00022475"/>
    </source>
</evidence>
<keyword evidence="5 8" id="KW-1133">Transmembrane helix</keyword>
<dbReference type="Proteomes" id="UP001589814">
    <property type="component" value="Unassembled WGS sequence"/>
</dbReference>
<evidence type="ECO:0000256" key="6">
    <source>
        <dbReference type="ARBA" id="ARBA00023136"/>
    </source>
</evidence>
<keyword evidence="10" id="KW-0282">Flagellum</keyword>
<accession>A0ABV6G0L3</accession>
<evidence type="ECO:0000256" key="8">
    <source>
        <dbReference type="SAM" id="Phobius"/>
    </source>
</evidence>
<keyword evidence="11" id="KW-1185">Reference proteome</keyword>
<dbReference type="CDD" id="cd07185">
    <property type="entry name" value="OmpA_C-like"/>
    <property type="match status" value="1"/>
</dbReference>
<keyword evidence="3" id="KW-1003">Cell membrane</keyword>
<feature type="transmembrane region" description="Helical" evidence="8">
    <location>
        <begin position="34"/>
        <end position="54"/>
    </location>
</feature>
<comment type="caution">
    <text evidence="10">The sequence shown here is derived from an EMBL/GenBank/DDBJ whole genome shotgun (WGS) entry which is preliminary data.</text>
</comment>
<proteinExistence type="inferred from homology"/>
<dbReference type="InterPro" id="IPR025713">
    <property type="entry name" value="MotB-like_N_dom"/>
</dbReference>
<evidence type="ECO:0000256" key="5">
    <source>
        <dbReference type="ARBA" id="ARBA00022989"/>
    </source>
</evidence>
<dbReference type="RefSeq" id="WP_019950034.1">
    <property type="nucleotide sequence ID" value="NZ_JBHLVX010000013.1"/>
</dbReference>
<sequence length="338" mass="36076">MADALVPGAASRSRQAARDLLAEPPPREESDGWMLGYLDLLTLLLVLFVLLLALRSGSEAAAPSEDATTVMISPLVLEQIRTPDSVAERLLPPIDMPALLPHLLAERGDRQESGAESRQRVAGSALPPRVNVEAARALADSVEGVNLAAARAVSQAPQVNAEIALAIANVTRVNAEAALAAARAPEVNVDAALATVEALNAIDSRLADIEGVQISRERERTILRIEDRLLFPSADVAITYSGSALLDRLLPVLRDFDGEISVEGHTDSRSIDTERFPSNWELSSARASAVLRYLARNGVSSERLRAIGYGATRPLAGNESEAGRAQNRRVELVLSPAQ</sequence>
<evidence type="ECO:0000259" key="9">
    <source>
        <dbReference type="PROSITE" id="PS51123"/>
    </source>
</evidence>
<comment type="similarity">
    <text evidence="2">Belongs to the MotB family.</text>
</comment>
<dbReference type="Pfam" id="PF00691">
    <property type="entry name" value="OmpA"/>
    <property type="match status" value="1"/>
</dbReference>
<evidence type="ECO:0000256" key="7">
    <source>
        <dbReference type="PROSITE-ProRule" id="PRU00473"/>
    </source>
</evidence>
<name>A0ABV6G0L3_9GAMM</name>
<dbReference type="SUPFAM" id="SSF103088">
    <property type="entry name" value="OmpA-like"/>
    <property type="match status" value="1"/>
</dbReference>
<dbReference type="InterPro" id="IPR036737">
    <property type="entry name" value="OmpA-like_sf"/>
</dbReference>
<evidence type="ECO:0000256" key="4">
    <source>
        <dbReference type="ARBA" id="ARBA00022692"/>
    </source>
</evidence>
<dbReference type="InterPro" id="IPR050330">
    <property type="entry name" value="Bact_OuterMem_StrucFunc"/>
</dbReference>
<evidence type="ECO:0000256" key="2">
    <source>
        <dbReference type="ARBA" id="ARBA00008914"/>
    </source>
</evidence>
<keyword evidence="10" id="KW-0966">Cell projection</keyword>
<reference evidence="10 11" key="1">
    <citation type="submission" date="2024-09" db="EMBL/GenBank/DDBJ databases">
        <authorList>
            <person name="Sun Q."/>
            <person name="Mori K."/>
        </authorList>
    </citation>
    <scope>NUCLEOTIDE SEQUENCE [LARGE SCALE GENOMIC DNA]</scope>
    <source>
        <strain evidence="10 11">CCM 7415</strain>
    </source>
</reference>
<dbReference type="PANTHER" id="PTHR30329:SF21">
    <property type="entry name" value="LIPOPROTEIN YIAD-RELATED"/>
    <property type="match status" value="1"/>
</dbReference>
<feature type="domain" description="OmpA-like" evidence="9">
    <location>
        <begin position="218"/>
        <end position="338"/>
    </location>
</feature>
<dbReference type="PROSITE" id="PS51123">
    <property type="entry name" value="OMPA_2"/>
    <property type="match status" value="1"/>
</dbReference>
<dbReference type="Pfam" id="PF13677">
    <property type="entry name" value="MotB_plug"/>
    <property type="match status" value="1"/>
</dbReference>
<gene>
    <name evidence="10" type="ORF">ACFFHW_04075</name>
</gene>
<dbReference type="EMBL" id="JBHLVX010000013">
    <property type="protein sequence ID" value="MFC0267187.1"/>
    <property type="molecule type" value="Genomic_DNA"/>
</dbReference>